<organism evidence="2 3">
    <name type="scientific">Coprinellus micaceus</name>
    <name type="common">Glistening ink-cap mushroom</name>
    <name type="synonym">Coprinus micaceus</name>
    <dbReference type="NCBI Taxonomy" id="71717"/>
    <lineage>
        <taxon>Eukaryota</taxon>
        <taxon>Fungi</taxon>
        <taxon>Dikarya</taxon>
        <taxon>Basidiomycota</taxon>
        <taxon>Agaricomycotina</taxon>
        <taxon>Agaricomycetes</taxon>
        <taxon>Agaricomycetidae</taxon>
        <taxon>Agaricales</taxon>
        <taxon>Agaricineae</taxon>
        <taxon>Psathyrellaceae</taxon>
        <taxon>Coprinellus</taxon>
    </lineage>
</organism>
<feature type="compositionally biased region" description="Acidic residues" evidence="1">
    <location>
        <begin position="183"/>
        <end position="194"/>
    </location>
</feature>
<keyword evidence="3" id="KW-1185">Reference proteome</keyword>
<accession>A0A4Y7T9I1</accession>
<reference evidence="2 3" key="1">
    <citation type="journal article" date="2019" name="Nat. Ecol. Evol.">
        <title>Megaphylogeny resolves global patterns of mushroom evolution.</title>
        <authorList>
            <person name="Varga T."/>
            <person name="Krizsan K."/>
            <person name="Foldi C."/>
            <person name="Dima B."/>
            <person name="Sanchez-Garcia M."/>
            <person name="Sanchez-Ramirez S."/>
            <person name="Szollosi G.J."/>
            <person name="Szarkandi J.G."/>
            <person name="Papp V."/>
            <person name="Albert L."/>
            <person name="Andreopoulos W."/>
            <person name="Angelini C."/>
            <person name="Antonin V."/>
            <person name="Barry K.W."/>
            <person name="Bougher N.L."/>
            <person name="Buchanan P."/>
            <person name="Buyck B."/>
            <person name="Bense V."/>
            <person name="Catcheside P."/>
            <person name="Chovatia M."/>
            <person name="Cooper J."/>
            <person name="Damon W."/>
            <person name="Desjardin D."/>
            <person name="Finy P."/>
            <person name="Geml J."/>
            <person name="Haridas S."/>
            <person name="Hughes K."/>
            <person name="Justo A."/>
            <person name="Karasinski D."/>
            <person name="Kautmanova I."/>
            <person name="Kiss B."/>
            <person name="Kocsube S."/>
            <person name="Kotiranta H."/>
            <person name="LaButti K.M."/>
            <person name="Lechner B.E."/>
            <person name="Liimatainen K."/>
            <person name="Lipzen A."/>
            <person name="Lukacs Z."/>
            <person name="Mihaltcheva S."/>
            <person name="Morgado L.N."/>
            <person name="Niskanen T."/>
            <person name="Noordeloos M.E."/>
            <person name="Ohm R.A."/>
            <person name="Ortiz-Santana B."/>
            <person name="Ovrebo C."/>
            <person name="Racz N."/>
            <person name="Riley R."/>
            <person name="Savchenko A."/>
            <person name="Shiryaev A."/>
            <person name="Soop K."/>
            <person name="Spirin V."/>
            <person name="Szebenyi C."/>
            <person name="Tomsovsky M."/>
            <person name="Tulloss R.E."/>
            <person name="Uehling J."/>
            <person name="Grigoriev I.V."/>
            <person name="Vagvolgyi C."/>
            <person name="Papp T."/>
            <person name="Martin F.M."/>
            <person name="Miettinen O."/>
            <person name="Hibbett D.S."/>
            <person name="Nagy L.G."/>
        </authorList>
    </citation>
    <scope>NUCLEOTIDE SEQUENCE [LARGE SCALE GENOMIC DNA]</scope>
    <source>
        <strain evidence="2 3">FP101781</strain>
    </source>
</reference>
<feature type="compositionally biased region" description="Basic and acidic residues" evidence="1">
    <location>
        <begin position="61"/>
        <end position="102"/>
    </location>
</feature>
<evidence type="ECO:0000313" key="2">
    <source>
        <dbReference type="EMBL" id="TEB30219.1"/>
    </source>
</evidence>
<name>A0A4Y7T9I1_COPMI</name>
<feature type="compositionally biased region" description="Low complexity" evidence="1">
    <location>
        <begin position="202"/>
        <end position="214"/>
    </location>
</feature>
<evidence type="ECO:0000313" key="3">
    <source>
        <dbReference type="Proteomes" id="UP000298030"/>
    </source>
</evidence>
<protein>
    <submittedName>
        <fullName evidence="2">Uncharacterized protein</fullName>
    </submittedName>
</protein>
<proteinExistence type="predicted"/>
<feature type="compositionally biased region" description="Polar residues" evidence="1">
    <location>
        <begin position="284"/>
        <end position="297"/>
    </location>
</feature>
<gene>
    <name evidence="2" type="ORF">FA13DRAFT_577477</name>
</gene>
<sequence length="318" mass="35104">MEINEIAQARDDAEDEADALLRENTTSQIAAEEEGSGEESSPAPEEEQENSGSASPTDSGDAVREPPARDDTPDLAEHFRLFRPEQFRRVPDPEGDRIWEENQRRRIMQPRLPPEVVTERLVAYELSLLESYEAQFRDSEEWLRQRQEEEAAAECEIRSRHLREIAAQDEELAEDLASATDYMGDESGSEDEYDGNAPTSGSDTVMDVVFSDSSSDLDYEPEDYMMNSDAEGSDSEDMSSDYGVNERVYIDQPNDSVAIHGESSSDGLLSLAATSGGKLPHPGAQSSSAPPQEQPDSVIFSSTFHIVRGTVSLPCISL</sequence>
<dbReference type="Proteomes" id="UP000298030">
    <property type="component" value="Unassembled WGS sequence"/>
</dbReference>
<dbReference type="EMBL" id="QPFP01000024">
    <property type="protein sequence ID" value="TEB30219.1"/>
    <property type="molecule type" value="Genomic_DNA"/>
</dbReference>
<evidence type="ECO:0000256" key="1">
    <source>
        <dbReference type="SAM" id="MobiDB-lite"/>
    </source>
</evidence>
<feature type="region of interest" description="Disordered" evidence="1">
    <location>
        <begin position="1"/>
        <end position="102"/>
    </location>
</feature>
<comment type="caution">
    <text evidence="2">The sequence shown here is derived from an EMBL/GenBank/DDBJ whole genome shotgun (WGS) entry which is preliminary data.</text>
</comment>
<dbReference type="AlphaFoldDB" id="A0A4Y7T9I1"/>
<feature type="region of interest" description="Disordered" evidence="1">
    <location>
        <begin position="169"/>
        <end position="297"/>
    </location>
</feature>